<accession>A0ABD5LY86</accession>
<name>A0ABD5LY86_PROMI</name>
<keyword evidence="1" id="KW-0812">Transmembrane</keyword>
<gene>
    <name evidence="2" type="ORF">I3679_017780</name>
</gene>
<evidence type="ECO:0000256" key="1">
    <source>
        <dbReference type="SAM" id="Phobius"/>
    </source>
</evidence>
<keyword evidence="1" id="KW-1133">Transmembrane helix</keyword>
<organism evidence="2">
    <name type="scientific">Proteus mirabilis</name>
    <dbReference type="NCBI Taxonomy" id="584"/>
    <lineage>
        <taxon>Bacteria</taxon>
        <taxon>Pseudomonadati</taxon>
        <taxon>Pseudomonadota</taxon>
        <taxon>Gammaproteobacteria</taxon>
        <taxon>Enterobacterales</taxon>
        <taxon>Morganellaceae</taxon>
        <taxon>Proteus</taxon>
    </lineage>
</organism>
<dbReference type="AlphaFoldDB" id="A0ABD5LY86"/>
<sequence>MVLSADGLMVFLTPVIVYQLTTSIEYAGLTYALWWLPRIFLIPLIGQYIDGLGVRPVSVISDSCKIIGCLFLLIVDFSSDLVIAISFGLVGSLISIGNSQTLISYEKNYCLDESP</sequence>
<dbReference type="InterPro" id="IPR036259">
    <property type="entry name" value="MFS_trans_sf"/>
</dbReference>
<evidence type="ECO:0000313" key="2">
    <source>
        <dbReference type="EMBL" id="MEY2345032.1"/>
    </source>
</evidence>
<reference evidence="2" key="1">
    <citation type="submission" date="2021-05" db="EMBL/GenBank/DDBJ databases">
        <title>First report of NDM-5 and VEB-6 producing Proteus mirabilis isolated from blood of a sepsis patient in Kolkata, India.</title>
        <authorList>
            <person name="Halder G."/>
            <person name="Chaudhuri B."/>
            <person name="Dutta S."/>
        </authorList>
    </citation>
    <scope>NUCLEOTIDE SEQUENCE [LARGE SCALE GENOMIC DNA]</scope>
    <source>
        <strain evidence="2">7049</strain>
    </source>
</reference>
<dbReference type="SUPFAM" id="SSF103473">
    <property type="entry name" value="MFS general substrate transporter"/>
    <property type="match status" value="1"/>
</dbReference>
<proteinExistence type="predicted"/>
<dbReference type="EMBL" id="JADQCH020000002">
    <property type="protein sequence ID" value="MEY2345032.1"/>
    <property type="molecule type" value="Genomic_DNA"/>
</dbReference>
<comment type="caution">
    <text evidence="2">The sequence shown here is derived from an EMBL/GenBank/DDBJ whole genome shotgun (WGS) entry which is preliminary data.</text>
</comment>
<feature type="transmembrane region" description="Helical" evidence="1">
    <location>
        <begin position="16"/>
        <end position="36"/>
    </location>
</feature>
<protein>
    <recommendedName>
        <fullName evidence="3">MFS-family transporter</fullName>
    </recommendedName>
</protein>
<feature type="transmembrane region" description="Helical" evidence="1">
    <location>
        <begin position="81"/>
        <end position="98"/>
    </location>
</feature>
<keyword evidence="1" id="KW-0472">Membrane</keyword>
<evidence type="ECO:0008006" key="3">
    <source>
        <dbReference type="Google" id="ProtNLM"/>
    </source>
</evidence>
<dbReference type="Gene3D" id="1.20.1250.20">
    <property type="entry name" value="MFS general substrate transporter like domains"/>
    <property type="match status" value="1"/>
</dbReference>